<sequence length="82" mass="8908">MSGMILVMTLGAVALVVLAVVGVAAAWGLSRAMDLANQKRQTQFALGWLKKVQQDPLATAVYYGLRWLGICILIGWLFSRSV</sequence>
<evidence type="ECO:0000256" key="1">
    <source>
        <dbReference type="SAM" id="Phobius"/>
    </source>
</evidence>
<gene>
    <name evidence="2" type="ORF">FKY71_19875</name>
</gene>
<feature type="transmembrane region" description="Helical" evidence="1">
    <location>
        <begin position="60"/>
        <end position="78"/>
    </location>
</feature>
<comment type="caution">
    <text evidence="2">The sequence shown here is derived from an EMBL/GenBank/DDBJ whole genome shotgun (WGS) entry which is preliminary data.</text>
</comment>
<keyword evidence="1" id="KW-1133">Transmembrane helix</keyword>
<evidence type="ECO:0000313" key="3">
    <source>
        <dbReference type="Proteomes" id="UP000315400"/>
    </source>
</evidence>
<keyword evidence="1" id="KW-0812">Transmembrane</keyword>
<protein>
    <submittedName>
        <fullName evidence="2">Uncharacterized protein</fullName>
    </submittedName>
</protein>
<proteinExistence type="predicted"/>
<name>A0A540V6Y9_9GAMM</name>
<reference evidence="2 3" key="1">
    <citation type="submission" date="2019-06" db="EMBL/GenBank/DDBJ databases">
        <title>Metagenome assembled Genome of Spiribacter salinus SL48-SHIP from the microbial mat of Salt Lake 48 (Novosibirsk region, Russia).</title>
        <authorList>
            <person name="Shipova A."/>
            <person name="Rozanov A.S."/>
            <person name="Bryanskaya A.V."/>
            <person name="Peltek S.E."/>
        </authorList>
    </citation>
    <scope>NUCLEOTIDE SEQUENCE [LARGE SCALE GENOMIC DNA]</scope>
    <source>
        <strain evidence="2">SL48-SHIP-2</strain>
    </source>
</reference>
<keyword evidence="1" id="KW-0472">Membrane</keyword>
<organism evidence="2 3">
    <name type="scientific">Spiribacter salinus</name>
    <dbReference type="NCBI Taxonomy" id="1335746"/>
    <lineage>
        <taxon>Bacteria</taxon>
        <taxon>Pseudomonadati</taxon>
        <taxon>Pseudomonadota</taxon>
        <taxon>Gammaproteobacteria</taxon>
        <taxon>Chromatiales</taxon>
        <taxon>Ectothiorhodospiraceae</taxon>
        <taxon>Spiribacter</taxon>
    </lineage>
</organism>
<dbReference type="Proteomes" id="UP000315400">
    <property type="component" value="Unassembled WGS sequence"/>
</dbReference>
<evidence type="ECO:0000313" key="2">
    <source>
        <dbReference type="EMBL" id="TQE92540.1"/>
    </source>
</evidence>
<dbReference type="AlphaFoldDB" id="A0A540V6Y9"/>
<dbReference type="EMBL" id="VIFK01000655">
    <property type="protein sequence ID" value="TQE92540.1"/>
    <property type="molecule type" value="Genomic_DNA"/>
</dbReference>
<accession>A0A540V6Y9</accession>